<accession>A0A4R6BCV0</accession>
<dbReference type="CDD" id="cd02696">
    <property type="entry name" value="MurNAc-LAA"/>
    <property type="match status" value="1"/>
</dbReference>
<dbReference type="GO" id="GO:0009253">
    <property type="term" value="P:peptidoglycan catabolic process"/>
    <property type="evidence" value="ECO:0007669"/>
    <property type="project" value="InterPro"/>
</dbReference>
<dbReference type="PANTHER" id="PTHR30404">
    <property type="entry name" value="N-ACETYLMURAMOYL-L-ALANINE AMIDASE"/>
    <property type="match status" value="1"/>
</dbReference>
<organism evidence="2 3">
    <name type="scientific">Macrococcus brunensis</name>
    <dbReference type="NCBI Taxonomy" id="198483"/>
    <lineage>
        <taxon>Bacteria</taxon>
        <taxon>Bacillati</taxon>
        <taxon>Bacillota</taxon>
        <taxon>Bacilli</taxon>
        <taxon>Bacillales</taxon>
        <taxon>Staphylococcaceae</taxon>
        <taxon>Macrococcus</taxon>
    </lineage>
</organism>
<dbReference type="InterPro" id="IPR002508">
    <property type="entry name" value="MurNAc-LAA_cat"/>
</dbReference>
<dbReference type="GO" id="GO:0008745">
    <property type="term" value="F:N-acetylmuramoyl-L-alanine amidase activity"/>
    <property type="evidence" value="ECO:0007669"/>
    <property type="project" value="InterPro"/>
</dbReference>
<evidence type="ECO:0000313" key="2">
    <source>
        <dbReference type="EMBL" id="TDL96676.1"/>
    </source>
</evidence>
<dbReference type="Pfam" id="PF01520">
    <property type="entry name" value="Amidase_3"/>
    <property type="match status" value="1"/>
</dbReference>
<dbReference type="SUPFAM" id="SSF54001">
    <property type="entry name" value="Cysteine proteinases"/>
    <property type="match status" value="1"/>
</dbReference>
<dbReference type="InterPro" id="IPR050695">
    <property type="entry name" value="N-acetylmuramoyl_amidase_3"/>
</dbReference>
<proteinExistence type="predicted"/>
<dbReference type="RefSeq" id="WP_133432204.1">
    <property type="nucleotide sequence ID" value="NZ_SCWA01000012.1"/>
</dbReference>
<dbReference type="Proteomes" id="UP000295310">
    <property type="component" value="Unassembled WGS sequence"/>
</dbReference>
<dbReference type="EMBL" id="SCWA01000012">
    <property type="protein sequence ID" value="TDL96676.1"/>
    <property type="molecule type" value="Genomic_DNA"/>
</dbReference>
<dbReference type="Gene3D" id="3.40.630.40">
    <property type="entry name" value="Zn-dependent exopeptidases"/>
    <property type="match status" value="1"/>
</dbReference>
<dbReference type="PROSITE" id="PS50911">
    <property type="entry name" value="CHAP"/>
    <property type="match status" value="1"/>
</dbReference>
<dbReference type="OrthoDB" id="2195319at2"/>
<keyword evidence="3" id="KW-1185">Reference proteome</keyword>
<reference evidence="2 3" key="1">
    <citation type="submission" date="2019-01" db="EMBL/GenBank/DDBJ databases">
        <title>Draft genome sequences of the type strains of six Macrococcus species.</title>
        <authorList>
            <person name="Mazhar S."/>
            <person name="Altermann E."/>
            <person name="Hill C."/>
            <person name="Mcauliffe O."/>
        </authorList>
    </citation>
    <scope>NUCLEOTIDE SEQUENCE [LARGE SCALE GENOMIC DNA]</scope>
    <source>
        <strain evidence="2 3">CCM4811</strain>
    </source>
</reference>
<dbReference type="SUPFAM" id="SSF53187">
    <property type="entry name" value="Zn-dependent exopeptidases"/>
    <property type="match status" value="1"/>
</dbReference>
<evidence type="ECO:0000313" key="3">
    <source>
        <dbReference type="Proteomes" id="UP000295310"/>
    </source>
</evidence>
<dbReference type="InterPro" id="IPR038765">
    <property type="entry name" value="Papain-like_cys_pep_sf"/>
</dbReference>
<dbReference type="AlphaFoldDB" id="A0A4R6BCV0"/>
<comment type="caution">
    <text evidence="2">The sequence shown here is derived from an EMBL/GenBank/DDBJ whole genome shotgun (WGS) entry which is preliminary data.</text>
</comment>
<dbReference type="Pfam" id="PF24246">
    <property type="entry name" value="SH3b_T"/>
    <property type="match status" value="1"/>
</dbReference>
<dbReference type="GO" id="GO:0030288">
    <property type="term" value="C:outer membrane-bounded periplasmic space"/>
    <property type="evidence" value="ECO:0007669"/>
    <property type="project" value="TreeGrafter"/>
</dbReference>
<dbReference type="Pfam" id="PF05257">
    <property type="entry name" value="CHAP"/>
    <property type="match status" value="1"/>
</dbReference>
<dbReference type="PANTHER" id="PTHR30404:SF8">
    <property type="entry name" value="AUTOLYSIN PH-RELATED"/>
    <property type="match status" value="1"/>
</dbReference>
<protein>
    <submittedName>
        <fullName evidence="2">CHAP domain-containing protein</fullName>
    </submittedName>
</protein>
<dbReference type="Gene3D" id="3.90.1720.10">
    <property type="entry name" value="endopeptidase domain like (from Nostoc punctiforme)"/>
    <property type="match status" value="1"/>
</dbReference>
<sequence>MKTKQQLYQRLDWYIGKFIDPDKKYGYQCADVPTDLVQWATGITMTGDARNLIYNDFKEQAEVLVNTPDLLPQRGDILIYSGGRFDNKYGHVAIVYSNITLQSCVVIEQNWDGDADTPVAKRLDNYEGLTHIIRIKTTGGNKMKIMLVSGHGYHDPGAVGNGTNERDFIREQIVDRVAKYLKIAGHDVTLYSKSQDMYQDTAYGENRPDRDKYGIFWVKKQGYDAVIEFHLDASANPEVDGGHVVIGAGLVPDNIDTGIQAAIDKHVDVVYSISKRDDLAHPRIAKAIGLNYRLVELGFITNKGDMDYMRQHGEEFCKDIADAINGKEIIVPGGLPQIDEVKTVIKTASQTKTPPKKSPFSLNLYRNRRPEAYVIGRIDSKGAEVRKRSGSQKTGFNFGKKAGYDLKPGAVVYIFETHDGWGRIYTHELTGQGTND</sequence>
<evidence type="ECO:0000259" key="1">
    <source>
        <dbReference type="PROSITE" id="PS50911"/>
    </source>
</evidence>
<name>A0A4R6BCV0_9STAP</name>
<dbReference type="InterPro" id="IPR007921">
    <property type="entry name" value="CHAP_dom"/>
</dbReference>
<gene>
    <name evidence="2" type="ORF">ERX27_07420</name>
</gene>
<dbReference type="InterPro" id="IPR057505">
    <property type="entry name" value="SH3b_T_C"/>
</dbReference>
<feature type="domain" description="Peptidase C51" evidence="1">
    <location>
        <begin position="4"/>
        <end position="134"/>
    </location>
</feature>